<evidence type="ECO:0000313" key="2">
    <source>
        <dbReference type="EMBL" id="GAT55577.1"/>
    </source>
</evidence>
<proteinExistence type="predicted"/>
<name>A0ABQ0LWX6_MYCCL</name>
<protein>
    <submittedName>
        <fullName evidence="2">Uncharacterized protein</fullName>
    </submittedName>
</protein>
<evidence type="ECO:0000256" key="1">
    <source>
        <dbReference type="SAM" id="MobiDB-lite"/>
    </source>
</evidence>
<reference evidence="2" key="1">
    <citation type="submission" date="2014-09" db="EMBL/GenBank/DDBJ databases">
        <title>Genome sequence of the luminous mushroom Mycena chlorophos for searching fungal bioluminescence genes.</title>
        <authorList>
            <person name="Tanaka Y."/>
            <person name="Kasuga D."/>
            <person name="Oba Y."/>
            <person name="Hase S."/>
            <person name="Sato K."/>
            <person name="Oba Y."/>
            <person name="Sakakibara Y."/>
        </authorList>
    </citation>
    <scope>NUCLEOTIDE SEQUENCE</scope>
</reference>
<dbReference type="Proteomes" id="UP000815677">
    <property type="component" value="Unassembled WGS sequence"/>
</dbReference>
<accession>A0ABQ0LWX6</accession>
<dbReference type="EMBL" id="DF849041">
    <property type="protein sequence ID" value="GAT55577.1"/>
    <property type="molecule type" value="Genomic_DNA"/>
</dbReference>
<organism evidence="2 3">
    <name type="scientific">Mycena chlorophos</name>
    <name type="common">Agaric fungus</name>
    <name type="synonym">Agaricus chlorophos</name>
    <dbReference type="NCBI Taxonomy" id="658473"/>
    <lineage>
        <taxon>Eukaryota</taxon>
        <taxon>Fungi</taxon>
        <taxon>Dikarya</taxon>
        <taxon>Basidiomycota</taxon>
        <taxon>Agaricomycotina</taxon>
        <taxon>Agaricomycetes</taxon>
        <taxon>Agaricomycetidae</taxon>
        <taxon>Agaricales</taxon>
        <taxon>Marasmiineae</taxon>
        <taxon>Mycenaceae</taxon>
        <taxon>Mycena</taxon>
    </lineage>
</organism>
<feature type="region of interest" description="Disordered" evidence="1">
    <location>
        <begin position="102"/>
        <end position="149"/>
    </location>
</feature>
<feature type="compositionally biased region" description="Polar residues" evidence="1">
    <location>
        <begin position="128"/>
        <end position="140"/>
    </location>
</feature>
<evidence type="ECO:0000313" key="3">
    <source>
        <dbReference type="Proteomes" id="UP000815677"/>
    </source>
</evidence>
<gene>
    <name evidence="2" type="ORF">MCHLO_12324</name>
</gene>
<keyword evidence="3" id="KW-1185">Reference proteome</keyword>
<sequence length="149" mass="16567">MAHSSSERMECCVVDESRFKIRLDLHQTELLSLRELLVCLGQNPPRVKQLINSPIRQRRACAFTNKAALGSQSLLSFTSTDHPNSEQDSVCKYSMLYASATLDGGQPTGNRDARAVRGPPAVRHARKWTSTDLQKSSNERSVAAPPRRC</sequence>